<organism evidence="1 2">
    <name type="scientific">Actinoallomurus vinaceus</name>
    <dbReference type="NCBI Taxonomy" id="1080074"/>
    <lineage>
        <taxon>Bacteria</taxon>
        <taxon>Bacillati</taxon>
        <taxon>Actinomycetota</taxon>
        <taxon>Actinomycetes</taxon>
        <taxon>Streptosporangiales</taxon>
        <taxon>Thermomonosporaceae</taxon>
        <taxon>Actinoallomurus</taxon>
    </lineage>
</organism>
<protein>
    <submittedName>
        <fullName evidence="1">DUF742 domain-containing protein</fullName>
    </submittedName>
</protein>
<accession>A0ABP8UI12</accession>
<proteinExistence type="predicted"/>
<dbReference type="RefSeq" id="WP_345434905.1">
    <property type="nucleotide sequence ID" value="NZ_BAABHK010000010.1"/>
</dbReference>
<dbReference type="EMBL" id="BAABHK010000010">
    <property type="protein sequence ID" value="GAA4631908.1"/>
    <property type="molecule type" value="Genomic_DNA"/>
</dbReference>
<dbReference type="Proteomes" id="UP001501442">
    <property type="component" value="Unassembled WGS sequence"/>
</dbReference>
<dbReference type="InterPro" id="IPR007995">
    <property type="entry name" value="DUF742"/>
</dbReference>
<comment type="caution">
    <text evidence="1">The sequence shown here is derived from an EMBL/GenBank/DDBJ whole genome shotgun (WGS) entry which is preliminary data.</text>
</comment>
<reference evidence="2" key="1">
    <citation type="journal article" date="2019" name="Int. J. Syst. Evol. Microbiol.">
        <title>The Global Catalogue of Microorganisms (GCM) 10K type strain sequencing project: providing services to taxonomists for standard genome sequencing and annotation.</title>
        <authorList>
            <consortium name="The Broad Institute Genomics Platform"/>
            <consortium name="The Broad Institute Genome Sequencing Center for Infectious Disease"/>
            <person name="Wu L."/>
            <person name="Ma J."/>
        </authorList>
    </citation>
    <scope>NUCLEOTIDE SEQUENCE [LARGE SCALE GENOMIC DNA]</scope>
    <source>
        <strain evidence="2">JCM 17939</strain>
    </source>
</reference>
<gene>
    <name evidence="1" type="ORF">GCM10023196_063150</name>
</gene>
<name>A0ABP8UI12_9ACTN</name>
<sequence length="124" mass="14104">MSSPEPRWLDQAAGPIVRPYTLTRGRTRPRGEPIDLIAVIEATDAQVRVRLRLSPEHRRLLVLCRQPVALADLASEMDLPVDVVRVLLDDLRDERLVRVLEPTPSGRRPDEFVLRKLLHGLHAL</sequence>
<evidence type="ECO:0000313" key="2">
    <source>
        <dbReference type="Proteomes" id="UP001501442"/>
    </source>
</evidence>
<dbReference type="Pfam" id="PF05331">
    <property type="entry name" value="DUF742"/>
    <property type="match status" value="1"/>
</dbReference>
<evidence type="ECO:0000313" key="1">
    <source>
        <dbReference type="EMBL" id="GAA4631908.1"/>
    </source>
</evidence>
<dbReference type="PANTHER" id="PTHR36221:SF1">
    <property type="entry name" value="DUF742 DOMAIN-CONTAINING PROTEIN"/>
    <property type="match status" value="1"/>
</dbReference>
<dbReference type="PANTHER" id="PTHR36221">
    <property type="entry name" value="DUF742 DOMAIN-CONTAINING PROTEIN"/>
    <property type="match status" value="1"/>
</dbReference>
<keyword evidence="2" id="KW-1185">Reference proteome</keyword>